<evidence type="ECO:0000256" key="6">
    <source>
        <dbReference type="ARBA" id="ARBA00022918"/>
    </source>
</evidence>
<sequence>MIDNKNKIILDSLGLPCLVSFEDLVKAIRLDSKLIYWLSSETENKYKTFEIPKKNGGVRIIHAPVYSLKQVQKWILCNIIYKIKTSPYSLGFKRSSNLGSPLYISAQNHKYNLYVLKLDLKDFYPSITKKTVYNLFLSIGYNSQIAFLLTNICTHHGALPQGAVTSAHLANLICRKMDYRLAGYCQKHDIVFTRYADDMAFSSDNRDTLKKAYKTICKIIKDEGFIVNDLKTRFMTPKCRKQILGITINDNQIKVSKDLKRKVRAMIHRSIATGEYNNNDVIKGYISYINSIEPGYLEKTKKYISELITNSPLELYPEIINRFNSNKIYSDLPNMELKEPSYFVESPYDTDYMNNEYELHQDYLEGIKCK</sequence>
<protein>
    <recommendedName>
        <fullName evidence="1">RNA-directed DNA polymerase</fullName>
        <ecNumber evidence="1">2.7.7.49</ecNumber>
    </recommendedName>
</protein>
<evidence type="ECO:0000256" key="2">
    <source>
        <dbReference type="ARBA" id="ARBA00022679"/>
    </source>
</evidence>
<dbReference type="EMBL" id="FRCT01000015">
    <property type="protein sequence ID" value="SHM81490.1"/>
    <property type="molecule type" value="Genomic_DNA"/>
</dbReference>
<keyword evidence="2" id="KW-0808">Transferase</keyword>
<evidence type="ECO:0000259" key="10">
    <source>
        <dbReference type="PROSITE" id="PS50878"/>
    </source>
</evidence>
<dbReference type="GO" id="GO:0003964">
    <property type="term" value="F:RNA-directed DNA polymerase activity"/>
    <property type="evidence" value="ECO:0007669"/>
    <property type="project" value="UniProtKB-KW"/>
</dbReference>
<dbReference type="GO" id="GO:0046872">
    <property type="term" value="F:metal ion binding"/>
    <property type="evidence" value="ECO:0007669"/>
    <property type="project" value="UniProtKB-KW"/>
</dbReference>
<comment type="catalytic activity">
    <reaction evidence="9">
        <text>DNA(n) + a 2'-deoxyribonucleoside 5'-triphosphate = DNA(n+1) + diphosphate</text>
        <dbReference type="Rhea" id="RHEA:22508"/>
        <dbReference type="Rhea" id="RHEA-COMP:17339"/>
        <dbReference type="Rhea" id="RHEA-COMP:17340"/>
        <dbReference type="ChEBI" id="CHEBI:33019"/>
        <dbReference type="ChEBI" id="CHEBI:61560"/>
        <dbReference type="ChEBI" id="CHEBI:173112"/>
        <dbReference type="EC" id="2.7.7.49"/>
    </reaction>
</comment>
<dbReference type="RefSeq" id="WP_072952077.1">
    <property type="nucleotide sequence ID" value="NZ_FRCT01000015.1"/>
</dbReference>
<evidence type="ECO:0000256" key="7">
    <source>
        <dbReference type="ARBA" id="ARBA00023118"/>
    </source>
</evidence>
<reference evidence="11 12" key="1">
    <citation type="submission" date="2016-11" db="EMBL/GenBank/DDBJ databases">
        <authorList>
            <person name="Jaros S."/>
            <person name="Januszkiewicz K."/>
            <person name="Wedrychowicz H."/>
        </authorList>
    </citation>
    <scope>NUCLEOTIDE SEQUENCE [LARGE SCALE GENOMIC DNA]</scope>
    <source>
        <strain evidence="11 12">Y1</strain>
    </source>
</reference>
<dbReference type="NCBIfam" id="NF038233">
    <property type="entry name" value="retron_St85_RT"/>
    <property type="match status" value="1"/>
</dbReference>
<accession>A0A1M7LUS3</accession>
<evidence type="ECO:0000256" key="1">
    <source>
        <dbReference type="ARBA" id="ARBA00012493"/>
    </source>
</evidence>
<evidence type="ECO:0000256" key="3">
    <source>
        <dbReference type="ARBA" id="ARBA00022695"/>
    </source>
</evidence>
<keyword evidence="5" id="KW-0460">Magnesium</keyword>
<dbReference type="Gene3D" id="3.30.70.270">
    <property type="match status" value="1"/>
</dbReference>
<dbReference type="Pfam" id="PF00078">
    <property type="entry name" value="RVT_1"/>
    <property type="match status" value="1"/>
</dbReference>
<evidence type="ECO:0000313" key="12">
    <source>
        <dbReference type="Proteomes" id="UP000184394"/>
    </source>
</evidence>
<dbReference type="GO" id="GO:0051607">
    <property type="term" value="P:defense response to virus"/>
    <property type="evidence" value="ECO:0007669"/>
    <property type="project" value="UniProtKB-KW"/>
</dbReference>
<dbReference type="InterPro" id="IPR043128">
    <property type="entry name" value="Rev_trsase/Diguanyl_cyclase"/>
</dbReference>
<keyword evidence="7" id="KW-0051">Antiviral defense</keyword>
<dbReference type="GO" id="GO:0003723">
    <property type="term" value="F:RNA binding"/>
    <property type="evidence" value="ECO:0007669"/>
    <property type="project" value="InterPro"/>
</dbReference>
<dbReference type="InterPro" id="IPR043502">
    <property type="entry name" value="DNA/RNA_pol_sf"/>
</dbReference>
<dbReference type="CDD" id="cd03487">
    <property type="entry name" value="RT_Bac_retron_II"/>
    <property type="match status" value="1"/>
</dbReference>
<dbReference type="PANTHER" id="PTHR34047">
    <property type="entry name" value="NUCLEAR INTRON MATURASE 1, MITOCHONDRIAL-RELATED"/>
    <property type="match status" value="1"/>
</dbReference>
<dbReference type="OrthoDB" id="9788687at2"/>
<dbReference type="SUPFAM" id="SSF56672">
    <property type="entry name" value="DNA/RNA polymerases"/>
    <property type="match status" value="1"/>
</dbReference>
<keyword evidence="3" id="KW-0548">Nucleotidyltransferase</keyword>
<proteinExistence type="inferred from homology"/>
<feature type="domain" description="Reverse transcriptase" evidence="10">
    <location>
        <begin position="32"/>
        <end position="248"/>
    </location>
</feature>
<dbReference type="EC" id="2.7.7.49" evidence="1"/>
<evidence type="ECO:0000313" key="11">
    <source>
        <dbReference type="EMBL" id="SHM81490.1"/>
    </source>
</evidence>
<organism evidence="11 12">
    <name type="scientific">Ruminococcus flavefaciens</name>
    <dbReference type="NCBI Taxonomy" id="1265"/>
    <lineage>
        <taxon>Bacteria</taxon>
        <taxon>Bacillati</taxon>
        <taxon>Bacillota</taxon>
        <taxon>Clostridia</taxon>
        <taxon>Eubacteriales</taxon>
        <taxon>Oscillospiraceae</taxon>
        <taxon>Ruminococcus</taxon>
    </lineage>
</organism>
<keyword evidence="4" id="KW-0479">Metal-binding</keyword>
<keyword evidence="6 11" id="KW-0695">RNA-directed DNA polymerase</keyword>
<dbReference type="InterPro" id="IPR000123">
    <property type="entry name" value="Reverse_transcriptase_msDNA"/>
</dbReference>
<evidence type="ECO:0000256" key="5">
    <source>
        <dbReference type="ARBA" id="ARBA00022842"/>
    </source>
</evidence>
<evidence type="ECO:0000256" key="8">
    <source>
        <dbReference type="ARBA" id="ARBA00034120"/>
    </source>
</evidence>
<dbReference type="AlphaFoldDB" id="A0A1M7LUS3"/>
<dbReference type="InterPro" id="IPR051083">
    <property type="entry name" value="GrpII_Intron_Splice-Mob/Def"/>
</dbReference>
<dbReference type="PROSITE" id="PS50878">
    <property type="entry name" value="RT_POL"/>
    <property type="match status" value="1"/>
</dbReference>
<comment type="similarity">
    <text evidence="8">Belongs to the bacterial reverse transcriptase family.</text>
</comment>
<dbReference type="InterPro" id="IPR000477">
    <property type="entry name" value="RT_dom"/>
</dbReference>
<dbReference type="PRINTS" id="PR00866">
    <property type="entry name" value="RNADNAPOLMS"/>
</dbReference>
<name>A0A1M7LUS3_RUMFL</name>
<dbReference type="Proteomes" id="UP000184394">
    <property type="component" value="Unassembled WGS sequence"/>
</dbReference>
<dbReference type="PANTHER" id="PTHR34047:SF7">
    <property type="entry name" value="RNA-DIRECTED DNA POLYMERASE"/>
    <property type="match status" value="1"/>
</dbReference>
<gene>
    <name evidence="11" type="ORF">SAMN04487860_11565</name>
</gene>
<evidence type="ECO:0000256" key="4">
    <source>
        <dbReference type="ARBA" id="ARBA00022723"/>
    </source>
</evidence>
<evidence type="ECO:0000256" key="9">
    <source>
        <dbReference type="ARBA" id="ARBA00048173"/>
    </source>
</evidence>